<gene>
    <name evidence="3" type="primary">g1842</name>
    <name evidence="3" type="ORF">EsDP_00001842</name>
</gene>
<feature type="region of interest" description="Disordered" evidence="2">
    <location>
        <begin position="1"/>
        <end position="20"/>
    </location>
</feature>
<keyword evidence="1" id="KW-0175">Coiled coil</keyword>
<evidence type="ECO:0000256" key="1">
    <source>
        <dbReference type="SAM" id="Coils"/>
    </source>
</evidence>
<feature type="coiled-coil region" evidence="1">
    <location>
        <begin position="53"/>
        <end position="87"/>
    </location>
</feature>
<dbReference type="Proteomes" id="UP001562357">
    <property type="component" value="Unassembled WGS sequence"/>
</dbReference>
<name>A0ABQ0CJ11_9HYPO</name>
<sequence>MGLSEGITNSSQQSPHHLTRSRVENILGSSTDEKIDKLLIALEGTLIKQQDAMRTHSFQIVRLQNQIQELQNAKSREDDNKEEILDELNRSRTEIAYLKGRLAGLTVEFYSTMIDNRGSNDNELVKRSTKDQLVDVSTNEELARPPQMKSSPLEPLENMIPDASGAAEAVADRLLVEQRPKLIKALVSQHCLKIVMKHADASQRKPFIGFLNLHVNRDKMSGEQKIKKM</sequence>
<evidence type="ECO:0000313" key="4">
    <source>
        <dbReference type="Proteomes" id="UP001562357"/>
    </source>
</evidence>
<feature type="compositionally biased region" description="Polar residues" evidence="2">
    <location>
        <begin position="1"/>
        <end position="16"/>
    </location>
</feature>
<reference evidence="4" key="1">
    <citation type="submission" date="2024-06" db="EMBL/GenBank/DDBJ databases">
        <title>Draft Genome Sequences of Epichloe bromicola Strains Isolated from Elymus ciliaris.</title>
        <authorList>
            <consortium name="Epichloe bromicola genome sequencing consortium"/>
            <person name="Miura A."/>
            <person name="Imano S."/>
            <person name="Ashida A."/>
            <person name="Sato I."/>
            <person name="Chiba S."/>
            <person name="Tanaka A."/>
            <person name="Camagna M."/>
            <person name="Takemoto D."/>
        </authorList>
    </citation>
    <scope>NUCLEOTIDE SEQUENCE [LARGE SCALE GENOMIC DNA]</scope>
    <source>
        <strain evidence="4">DP</strain>
    </source>
</reference>
<evidence type="ECO:0000313" key="3">
    <source>
        <dbReference type="EMBL" id="GAB0133434.1"/>
    </source>
</evidence>
<comment type="caution">
    <text evidence="3">The sequence shown here is derived from an EMBL/GenBank/DDBJ whole genome shotgun (WGS) entry which is preliminary data.</text>
</comment>
<evidence type="ECO:0000256" key="2">
    <source>
        <dbReference type="SAM" id="MobiDB-lite"/>
    </source>
</evidence>
<dbReference type="EMBL" id="BAAFGZ010000044">
    <property type="protein sequence ID" value="GAB0133434.1"/>
    <property type="molecule type" value="Genomic_DNA"/>
</dbReference>
<organism evidence="3 4">
    <name type="scientific">Epichloe bromicola</name>
    <dbReference type="NCBI Taxonomy" id="79588"/>
    <lineage>
        <taxon>Eukaryota</taxon>
        <taxon>Fungi</taxon>
        <taxon>Dikarya</taxon>
        <taxon>Ascomycota</taxon>
        <taxon>Pezizomycotina</taxon>
        <taxon>Sordariomycetes</taxon>
        <taxon>Hypocreomycetidae</taxon>
        <taxon>Hypocreales</taxon>
        <taxon>Clavicipitaceae</taxon>
        <taxon>Epichloe</taxon>
    </lineage>
</organism>
<keyword evidence="4" id="KW-1185">Reference proteome</keyword>
<protein>
    <submittedName>
        <fullName evidence="3">Uncharacterized protein</fullName>
    </submittedName>
</protein>
<accession>A0ABQ0CJ11</accession>
<proteinExistence type="predicted"/>